<evidence type="ECO:0000313" key="1">
    <source>
        <dbReference type="EMBL" id="CDW26656.1"/>
    </source>
</evidence>
<protein>
    <submittedName>
        <fullName evidence="1">Uncharacterized protein</fullName>
    </submittedName>
</protein>
<dbReference type="AlphaFoldDB" id="A0A0K2TMH6"/>
<accession>A0A0K2TMH6</accession>
<proteinExistence type="predicted"/>
<dbReference type="EMBL" id="HACA01009295">
    <property type="protein sequence ID" value="CDW26656.1"/>
    <property type="molecule type" value="Transcribed_RNA"/>
</dbReference>
<reference evidence="1" key="1">
    <citation type="submission" date="2014-05" db="EMBL/GenBank/DDBJ databases">
        <authorList>
            <person name="Chronopoulou M."/>
        </authorList>
    </citation>
    <scope>NUCLEOTIDE SEQUENCE</scope>
    <source>
        <tissue evidence="1">Whole organism</tissue>
    </source>
</reference>
<name>A0A0K2TMH6_LEPSM</name>
<sequence length="88" mass="10123">MKTIFNLKGLAKRTFLCASAHDARRYASCISSVNMNISNFTHDSFLPQIQIQTWKRLTGYPRIQKWIGYIKNSTLYCSNIISGIAEYL</sequence>
<organism evidence="1">
    <name type="scientific">Lepeophtheirus salmonis</name>
    <name type="common">Salmon louse</name>
    <name type="synonym">Caligus salmonis</name>
    <dbReference type="NCBI Taxonomy" id="72036"/>
    <lineage>
        <taxon>Eukaryota</taxon>
        <taxon>Metazoa</taxon>
        <taxon>Ecdysozoa</taxon>
        <taxon>Arthropoda</taxon>
        <taxon>Crustacea</taxon>
        <taxon>Multicrustacea</taxon>
        <taxon>Hexanauplia</taxon>
        <taxon>Copepoda</taxon>
        <taxon>Siphonostomatoida</taxon>
        <taxon>Caligidae</taxon>
        <taxon>Lepeophtheirus</taxon>
    </lineage>
</organism>